<evidence type="ECO:0000313" key="3">
    <source>
        <dbReference type="EMBL" id="RSL64706.1"/>
    </source>
</evidence>
<dbReference type="AlphaFoldDB" id="A0A428QHE3"/>
<feature type="chain" id="PRO_5019435161" evidence="2">
    <location>
        <begin position="19"/>
        <end position="521"/>
    </location>
</feature>
<feature type="signal peptide" evidence="2">
    <location>
        <begin position="1"/>
        <end position="18"/>
    </location>
</feature>
<evidence type="ECO:0000313" key="4">
    <source>
        <dbReference type="Proteomes" id="UP000288168"/>
    </source>
</evidence>
<keyword evidence="2" id="KW-0732">Signal</keyword>
<proteinExistence type="predicted"/>
<feature type="compositionally biased region" description="Basic and acidic residues" evidence="1">
    <location>
        <begin position="226"/>
        <end position="241"/>
    </location>
</feature>
<accession>A0A428QHE3</accession>
<feature type="region of interest" description="Disordered" evidence="1">
    <location>
        <begin position="326"/>
        <end position="352"/>
    </location>
</feature>
<feature type="compositionally biased region" description="Basic and acidic residues" evidence="1">
    <location>
        <begin position="132"/>
        <end position="147"/>
    </location>
</feature>
<feature type="region of interest" description="Disordered" evidence="1">
    <location>
        <begin position="217"/>
        <end position="241"/>
    </location>
</feature>
<reference evidence="3 4" key="1">
    <citation type="submission" date="2017-06" db="EMBL/GenBank/DDBJ databases">
        <title>Comparative genomic analysis of Ambrosia Fusariam Clade fungi.</title>
        <authorList>
            <person name="Stajich J.E."/>
            <person name="Carrillo J."/>
            <person name="Kijimoto T."/>
            <person name="Eskalen A."/>
            <person name="O'Donnell K."/>
            <person name="Kasson M."/>
        </authorList>
    </citation>
    <scope>NUCLEOTIDE SEQUENCE [LARGE SCALE GENOMIC DNA]</scope>
    <source>
        <strain evidence="3 4">NRRL62584</strain>
    </source>
</reference>
<dbReference type="Proteomes" id="UP000288168">
    <property type="component" value="Unassembled WGS sequence"/>
</dbReference>
<name>A0A428QHE3_9HYPO</name>
<organism evidence="3 4">
    <name type="scientific">Fusarium duplospermum</name>
    <dbReference type="NCBI Taxonomy" id="1325734"/>
    <lineage>
        <taxon>Eukaryota</taxon>
        <taxon>Fungi</taxon>
        <taxon>Dikarya</taxon>
        <taxon>Ascomycota</taxon>
        <taxon>Pezizomycotina</taxon>
        <taxon>Sordariomycetes</taxon>
        <taxon>Hypocreomycetidae</taxon>
        <taxon>Hypocreales</taxon>
        <taxon>Nectriaceae</taxon>
        <taxon>Fusarium</taxon>
        <taxon>Fusarium solani species complex</taxon>
    </lineage>
</organism>
<dbReference type="EMBL" id="NKCI01000032">
    <property type="protein sequence ID" value="RSL64706.1"/>
    <property type="molecule type" value="Genomic_DNA"/>
</dbReference>
<evidence type="ECO:0000256" key="1">
    <source>
        <dbReference type="SAM" id="MobiDB-lite"/>
    </source>
</evidence>
<keyword evidence="4" id="KW-1185">Reference proteome</keyword>
<evidence type="ECO:0000256" key="2">
    <source>
        <dbReference type="SAM" id="SignalP"/>
    </source>
</evidence>
<feature type="region of interest" description="Disordered" evidence="1">
    <location>
        <begin position="130"/>
        <end position="156"/>
    </location>
</feature>
<comment type="caution">
    <text evidence="3">The sequence shown here is derived from an EMBL/GenBank/DDBJ whole genome shotgun (WGS) entry which is preliminary data.</text>
</comment>
<protein>
    <submittedName>
        <fullName evidence="3">Uncharacterized protein</fullName>
    </submittedName>
</protein>
<feature type="compositionally biased region" description="Polar residues" evidence="1">
    <location>
        <begin position="68"/>
        <end position="79"/>
    </location>
</feature>
<gene>
    <name evidence="3" type="ORF">CEP54_004578</name>
</gene>
<feature type="region of interest" description="Disordered" evidence="1">
    <location>
        <begin position="67"/>
        <end position="100"/>
    </location>
</feature>
<dbReference type="OrthoDB" id="5061380at2759"/>
<sequence>MKFTTVAAAAAFFSEASALYLPNDYARRYPQHLNNGHYYVKDPYYVPSDSRPDPAEMIKLGIMKPFQSRPSKVSTSQPEKLSPETKTHPGHITPPEDKKDKAVPYVEGCENEESDGCVHYSHIQIHKAIPRSLEKRQKGPDPAKVDLDEPENSLTPRIGPILEEVGQGYKPLIPKKLGVKETETTVTHVEKNGKVIIYPKSKPKQRNHAFLEGLIGKIGQPNKGSEASEVKTHDKETTNQKDCDKEKNDELLGNVIDKVEQRVKPQTPTFSKDKYKATVDPGEKLIDDLIRNTEKRARPQIPTKQGEVAGDDEALEDLLEQAKVQHKTLEPRWSARTRQKPSPLEKKIRKKQGKPEYSGFKWSIFADPKNEAESYPSLVSLRGYSPEYLSGLLALEFDEMCKKNPENCVKPKHDGPRVFTPFTLEAKARLEDMKKYAMAHMSPDDFRSQRYLMDKKADKIPEVEIWINKEEGILWRPKIEDDEAREAYEQRKKVLGVDETAGWFKVVPDVPLHGPGIIFSV</sequence>